<accession>A0A1Q9A7P6</accession>
<dbReference type="InterPro" id="IPR000120">
    <property type="entry name" value="Amidase"/>
</dbReference>
<evidence type="ECO:0000313" key="6">
    <source>
        <dbReference type="Proteomes" id="UP000544107"/>
    </source>
</evidence>
<comment type="caution">
    <text evidence="4">The sequence shown here is derived from an EMBL/GenBank/DDBJ whole genome shotgun (WGS) entry which is preliminary data.</text>
</comment>
<dbReference type="EMBL" id="JACIED010000003">
    <property type="protein sequence ID" value="MBB4008227.1"/>
    <property type="molecule type" value="Genomic_DNA"/>
</dbReference>
<dbReference type="InterPro" id="IPR036928">
    <property type="entry name" value="AS_sf"/>
</dbReference>
<dbReference type="EC" id="6.3.5.7" evidence="3"/>
<gene>
    <name evidence="4" type="ORF">BJF91_14970</name>
    <name evidence="3" type="ORF">GGQ71_002507</name>
</gene>
<evidence type="ECO:0000313" key="4">
    <source>
        <dbReference type="EMBL" id="OLP50569.1"/>
    </source>
</evidence>
<dbReference type="Proteomes" id="UP000544107">
    <property type="component" value="Unassembled WGS sequence"/>
</dbReference>
<reference evidence="4 5" key="1">
    <citation type="submission" date="2016-09" db="EMBL/GenBank/DDBJ databases">
        <title>Rhizobium oryziradicis sp. nov., isolated from the root of rice.</title>
        <authorList>
            <person name="Zhao J."/>
            <person name="Zhang X."/>
        </authorList>
    </citation>
    <scope>NUCLEOTIDE SEQUENCE [LARGE SCALE GENOMIC DNA]</scope>
    <source>
        <strain evidence="4 5">14971</strain>
    </source>
</reference>
<dbReference type="GO" id="GO:0050566">
    <property type="term" value="F:asparaginyl-tRNA synthase (glutamine-hydrolyzing) activity"/>
    <property type="evidence" value="ECO:0007669"/>
    <property type="project" value="UniProtKB-EC"/>
</dbReference>
<dbReference type="SUPFAM" id="SSF75304">
    <property type="entry name" value="Amidase signature (AS) enzymes"/>
    <property type="match status" value="1"/>
</dbReference>
<protein>
    <submittedName>
        <fullName evidence="3">Aspartyl-tRNA(Asn)/glutamyl-tRNA(Gln) amidotransferase subunit A</fullName>
        <ecNumber evidence="3">6.3.5.6</ecNumber>
        <ecNumber evidence="3">6.3.5.7</ecNumber>
    </submittedName>
</protein>
<evidence type="ECO:0000313" key="5">
    <source>
        <dbReference type="Proteomes" id="UP000185598"/>
    </source>
</evidence>
<dbReference type="RefSeq" id="WP_075614461.1">
    <property type="nucleotide sequence ID" value="NZ_JACIED010000003.1"/>
</dbReference>
<dbReference type="PANTHER" id="PTHR11895:SF7">
    <property type="entry name" value="GLUTAMYL-TRNA(GLN) AMIDOTRANSFERASE SUBUNIT A, MITOCHONDRIAL"/>
    <property type="match status" value="1"/>
</dbReference>
<dbReference type="GO" id="GO:0016740">
    <property type="term" value="F:transferase activity"/>
    <property type="evidence" value="ECO:0007669"/>
    <property type="project" value="UniProtKB-KW"/>
</dbReference>
<dbReference type="OrthoDB" id="9814821at2"/>
<proteinExistence type="inferred from homology"/>
<reference evidence="3 6" key="2">
    <citation type="submission" date="2020-08" db="EMBL/GenBank/DDBJ databases">
        <title>Genomic Encyclopedia of Type Strains, Phase IV (KMG-IV): sequencing the most valuable type-strain genomes for metagenomic binning, comparative biology and taxonomic classification.</title>
        <authorList>
            <person name="Goeker M."/>
        </authorList>
    </citation>
    <scope>NUCLEOTIDE SEQUENCE [LARGE SCALE GENOMIC DNA]</scope>
    <source>
        <strain evidence="3 6">DSM 100021</strain>
    </source>
</reference>
<keyword evidence="3" id="KW-0808">Transferase</keyword>
<dbReference type="InterPro" id="IPR023631">
    <property type="entry name" value="Amidase_dom"/>
</dbReference>
<evidence type="ECO:0000313" key="3">
    <source>
        <dbReference type="EMBL" id="MBB4008227.1"/>
    </source>
</evidence>
<keyword evidence="3" id="KW-0436">Ligase</keyword>
<keyword evidence="5" id="KW-1185">Reference proteome</keyword>
<feature type="domain" description="Amidase" evidence="2">
    <location>
        <begin position="22"/>
        <end position="440"/>
    </location>
</feature>
<dbReference type="Proteomes" id="UP000185598">
    <property type="component" value="Unassembled WGS sequence"/>
</dbReference>
<evidence type="ECO:0000259" key="2">
    <source>
        <dbReference type="Pfam" id="PF01425"/>
    </source>
</evidence>
<comment type="similarity">
    <text evidence="1">Belongs to the amidase family.</text>
</comment>
<name>A0A1Q9A7P6_9HYPH</name>
<dbReference type="AlphaFoldDB" id="A0A1Q9A7P6"/>
<dbReference type="EC" id="6.3.5.6" evidence="3"/>
<dbReference type="STRING" id="887144.BJF91_14970"/>
<dbReference type="PANTHER" id="PTHR11895">
    <property type="entry name" value="TRANSAMIDASE"/>
    <property type="match status" value="1"/>
</dbReference>
<organism evidence="4 5">
    <name type="scientific">Allorhizobium taibaishanense</name>
    <dbReference type="NCBI Taxonomy" id="887144"/>
    <lineage>
        <taxon>Bacteria</taxon>
        <taxon>Pseudomonadati</taxon>
        <taxon>Pseudomonadota</taxon>
        <taxon>Alphaproteobacteria</taxon>
        <taxon>Hyphomicrobiales</taxon>
        <taxon>Rhizobiaceae</taxon>
        <taxon>Rhizobium/Agrobacterium group</taxon>
        <taxon>Allorhizobium</taxon>
    </lineage>
</organism>
<sequence length="450" mass="47896">MLEDIGALAKALRSGAMTAQALLHRCLERIERLDGNLNSFVAIDHQGAESAARESDRRFERGEARSMMEGIPLSIKDNLLMKGVPATWGSRALKDFTPDHDELPVARLRDAGAVLIGKTNVPELTLEGYTGNDLFGVTRNPIDTRLTPGGSSGGAVAGVAAGLVPAAIGTDGGGSIRRPACHTGLVGWKPSTGRIARGSGFPAILLDFEVIGTATRTVSDAILLDGVLKGAHPMDRRSCFSEYVPPRLETPRILYIPQFGDSPVDPEVTYAINLFAQHLAREGADVVQGDCIFDLDLANRIWRIISRSGVAYLMRHYPALASLGGASVQAMAEDGRTIRGADYIEALEGVSELRAAMTKLFLDYDFILTPSAAALPWPAEQAYPDLIDAKPAGPRDHAVFTGWVNITGLPAISLPVAVSKDGLPIGAQLVGPFGGDDAVLTFAKRQTLLI</sequence>
<evidence type="ECO:0000256" key="1">
    <source>
        <dbReference type="ARBA" id="ARBA00009199"/>
    </source>
</evidence>
<dbReference type="EMBL" id="MKIN01000021">
    <property type="protein sequence ID" value="OLP50569.1"/>
    <property type="molecule type" value="Genomic_DNA"/>
</dbReference>
<dbReference type="Gene3D" id="3.90.1300.10">
    <property type="entry name" value="Amidase signature (AS) domain"/>
    <property type="match status" value="1"/>
</dbReference>
<dbReference type="Pfam" id="PF01425">
    <property type="entry name" value="Amidase"/>
    <property type="match status" value="1"/>
</dbReference>
<dbReference type="GO" id="GO:0050567">
    <property type="term" value="F:glutaminyl-tRNA synthase (glutamine-hydrolyzing) activity"/>
    <property type="evidence" value="ECO:0007669"/>
    <property type="project" value="UniProtKB-EC"/>
</dbReference>